<dbReference type="InterPro" id="IPR036188">
    <property type="entry name" value="FAD/NAD-bd_sf"/>
</dbReference>
<evidence type="ECO:0000313" key="3">
    <source>
        <dbReference type="Proteomes" id="UP000295662"/>
    </source>
</evidence>
<reference evidence="2 3" key="1">
    <citation type="submission" date="2019-03" db="EMBL/GenBank/DDBJ databases">
        <title>Genomic Encyclopedia of Archaeal and Bacterial Type Strains, Phase II (KMG-II): from individual species to whole genera.</title>
        <authorList>
            <person name="Goeker M."/>
        </authorList>
    </citation>
    <scope>NUCLEOTIDE SEQUENCE [LARGE SCALE GENOMIC DNA]</scope>
    <source>
        <strain evidence="2 3">ATCC 25309</strain>
    </source>
</reference>
<dbReference type="InterPro" id="IPR006905">
    <property type="entry name" value="Flavin_halogenase"/>
</dbReference>
<protein>
    <submittedName>
        <fullName evidence="2">Flavin-dependent dehydrogenase</fullName>
    </submittedName>
</protein>
<keyword evidence="3" id="KW-1185">Reference proteome</keyword>
<sequence>MMAEMMERTADVVIVGAGPAGCTLAALLAMRGIVCVVFDDDKRPELLVGESLIPGVVPVFQKLGIEDRVAAMSVRKPGASFFVTDGGPRIHFSFKNVEGHLPPYSYNTPRPELDNVLRVRAEELGARFIHARAELVAGMEAGEPVVRLGEASLEKAGLSVDARPLLVDASGRARAFARAMELPAVRGDRNDVAYFAHFEDFDHDEVEPGQVIISVLRAGWSWRIPLPGRLSVGIVVSKEHAKTLGATAEERLEAAIRQEPILATKGQRARRVSPVMTYTNYQLLSERGHGPGWVLLGDAYGFVDPMLSPGLFMSLEGARQLDACVFSQGVDVLRDPARLKKAMDRYCRRIVQWHEAWTELVRYFYDGRIFRIHLAGKNLAMKPSPFNIASVMERHSTFHIASMASGGYTRSRYSRGLMRLLAKHLVWGVAEAENFAVRDVRRTELEKAA</sequence>
<name>A0A4R7RJB0_9BACT</name>
<feature type="transmembrane region" description="Helical" evidence="1">
    <location>
        <begin position="12"/>
        <end position="34"/>
    </location>
</feature>
<dbReference type="AlphaFoldDB" id="A0A4R7RJB0"/>
<dbReference type="SUPFAM" id="SSF51905">
    <property type="entry name" value="FAD/NAD(P)-binding domain"/>
    <property type="match status" value="1"/>
</dbReference>
<keyword evidence="1" id="KW-0812">Transmembrane</keyword>
<evidence type="ECO:0000313" key="2">
    <source>
        <dbReference type="EMBL" id="TDU62469.1"/>
    </source>
</evidence>
<dbReference type="InterPro" id="IPR050816">
    <property type="entry name" value="Flavin-dep_Halogenase_NPB"/>
</dbReference>
<dbReference type="PANTHER" id="PTHR43747:SF1">
    <property type="entry name" value="SLR1998 PROTEIN"/>
    <property type="match status" value="1"/>
</dbReference>
<gene>
    <name evidence="2" type="ORF">EI77_04692</name>
</gene>
<comment type="caution">
    <text evidence="2">The sequence shown here is derived from an EMBL/GenBank/DDBJ whole genome shotgun (WGS) entry which is preliminary data.</text>
</comment>
<dbReference type="Pfam" id="PF04820">
    <property type="entry name" value="Trp_halogenase"/>
    <property type="match status" value="2"/>
</dbReference>
<proteinExistence type="predicted"/>
<dbReference type="Gene3D" id="3.50.50.60">
    <property type="entry name" value="FAD/NAD(P)-binding domain"/>
    <property type="match status" value="1"/>
</dbReference>
<keyword evidence="1" id="KW-0472">Membrane</keyword>
<dbReference type="GO" id="GO:0004497">
    <property type="term" value="F:monooxygenase activity"/>
    <property type="evidence" value="ECO:0007669"/>
    <property type="project" value="InterPro"/>
</dbReference>
<evidence type="ECO:0000256" key="1">
    <source>
        <dbReference type="SAM" id="Phobius"/>
    </source>
</evidence>
<organism evidence="2 3">
    <name type="scientific">Prosthecobacter fusiformis</name>
    <dbReference type="NCBI Taxonomy" id="48464"/>
    <lineage>
        <taxon>Bacteria</taxon>
        <taxon>Pseudomonadati</taxon>
        <taxon>Verrucomicrobiota</taxon>
        <taxon>Verrucomicrobiia</taxon>
        <taxon>Verrucomicrobiales</taxon>
        <taxon>Verrucomicrobiaceae</taxon>
        <taxon>Prosthecobacter</taxon>
    </lineage>
</organism>
<dbReference type="PANTHER" id="PTHR43747">
    <property type="entry name" value="FAD-BINDING PROTEIN"/>
    <property type="match status" value="1"/>
</dbReference>
<dbReference type="EMBL" id="SOCA01000021">
    <property type="protein sequence ID" value="TDU62469.1"/>
    <property type="molecule type" value="Genomic_DNA"/>
</dbReference>
<dbReference type="Proteomes" id="UP000295662">
    <property type="component" value="Unassembled WGS sequence"/>
</dbReference>
<keyword evidence="1" id="KW-1133">Transmembrane helix</keyword>
<dbReference type="SMR" id="A0A4R7RJB0"/>
<accession>A0A4R7RJB0</accession>